<feature type="domain" description="RNase H type-1" evidence="1">
    <location>
        <begin position="20"/>
        <end position="71"/>
    </location>
</feature>
<keyword evidence="3" id="KW-1185">Reference proteome</keyword>
<dbReference type="GO" id="GO:0003676">
    <property type="term" value="F:nucleic acid binding"/>
    <property type="evidence" value="ECO:0007669"/>
    <property type="project" value="InterPro"/>
</dbReference>
<dbReference type="AlphaFoldDB" id="A0A392M7F5"/>
<comment type="caution">
    <text evidence="2">The sequence shown here is derived from an EMBL/GenBank/DDBJ whole genome shotgun (WGS) entry which is preliminary data.</text>
</comment>
<gene>
    <name evidence="2" type="ORF">A2U01_0003859</name>
</gene>
<evidence type="ECO:0000313" key="2">
    <source>
        <dbReference type="EMBL" id="MCH83045.1"/>
    </source>
</evidence>
<evidence type="ECO:0000259" key="1">
    <source>
        <dbReference type="Pfam" id="PF13456"/>
    </source>
</evidence>
<protein>
    <submittedName>
        <fullName evidence="2">Ribonuclease H protein</fullName>
    </submittedName>
</protein>
<dbReference type="Proteomes" id="UP000265520">
    <property type="component" value="Unassembled WGS sequence"/>
</dbReference>
<sequence>ALVIKEVIWCPPLSNWIKGNTDGVSTNISSSCGGIFRNCQADFVGCFAKNLGTGTTFQAELAGVMRAIEIAH</sequence>
<feature type="non-terminal residue" evidence="2">
    <location>
        <position position="1"/>
    </location>
</feature>
<proteinExistence type="predicted"/>
<organism evidence="2 3">
    <name type="scientific">Trifolium medium</name>
    <dbReference type="NCBI Taxonomy" id="97028"/>
    <lineage>
        <taxon>Eukaryota</taxon>
        <taxon>Viridiplantae</taxon>
        <taxon>Streptophyta</taxon>
        <taxon>Embryophyta</taxon>
        <taxon>Tracheophyta</taxon>
        <taxon>Spermatophyta</taxon>
        <taxon>Magnoliopsida</taxon>
        <taxon>eudicotyledons</taxon>
        <taxon>Gunneridae</taxon>
        <taxon>Pentapetalae</taxon>
        <taxon>rosids</taxon>
        <taxon>fabids</taxon>
        <taxon>Fabales</taxon>
        <taxon>Fabaceae</taxon>
        <taxon>Papilionoideae</taxon>
        <taxon>50 kb inversion clade</taxon>
        <taxon>NPAAA clade</taxon>
        <taxon>Hologalegina</taxon>
        <taxon>IRL clade</taxon>
        <taxon>Trifolieae</taxon>
        <taxon>Trifolium</taxon>
    </lineage>
</organism>
<name>A0A392M7F5_9FABA</name>
<dbReference type="PANTHER" id="PTHR47723:SF23">
    <property type="entry name" value="REVERSE TRANSCRIPTASE-LIKE PROTEIN"/>
    <property type="match status" value="1"/>
</dbReference>
<dbReference type="EMBL" id="LXQA010004571">
    <property type="protein sequence ID" value="MCH83045.1"/>
    <property type="molecule type" value="Genomic_DNA"/>
</dbReference>
<dbReference type="InterPro" id="IPR002156">
    <property type="entry name" value="RNaseH_domain"/>
</dbReference>
<dbReference type="PANTHER" id="PTHR47723">
    <property type="entry name" value="OS05G0353850 PROTEIN"/>
    <property type="match status" value="1"/>
</dbReference>
<accession>A0A392M7F5</accession>
<dbReference type="InterPro" id="IPR053151">
    <property type="entry name" value="RNase_H-like"/>
</dbReference>
<reference evidence="2 3" key="1">
    <citation type="journal article" date="2018" name="Front. Plant Sci.">
        <title>Red Clover (Trifolium pratense) and Zigzag Clover (T. medium) - A Picture of Genomic Similarities and Differences.</title>
        <authorList>
            <person name="Dluhosova J."/>
            <person name="Istvanek J."/>
            <person name="Nedelnik J."/>
            <person name="Repkova J."/>
        </authorList>
    </citation>
    <scope>NUCLEOTIDE SEQUENCE [LARGE SCALE GENOMIC DNA]</scope>
    <source>
        <strain evidence="3">cv. 10/8</strain>
        <tissue evidence="2">Leaf</tissue>
    </source>
</reference>
<dbReference type="Pfam" id="PF13456">
    <property type="entry name" value="RVT_3"/>
    <property type="match status" value="1"/>
</dbReference>
<dbReference type="GO" id="GO:0004523">
    <property type="term" value="F:RNA-DNA hybrid ribonuclease activity"/>
    <property type="evidence" value="ECO:0007669"/>
    <property type="project" value="InterPro"/>
</dbReference>
<evidence type="ECO:0000313" key="3">
    <source>
        <dbReference type="Proteomes" id="UP000265520"/>
    </source>
</evidence>